<feature type="region of interest" description="Disordered" evidence="4">
    <location>
        <begin position="130"/>
        <end position="171"/>
    </location>
</feature>
<evidence type="ECO:0000256" key="3">
    <source>
        <dbReference type="PROSITE-ProRule" id="PRU01106"/>
    </source>
</evidence>
<evidence type="ECO:0000256" key="2">
    <source>
        <dbReference type="ARBA" id="ARBA00022801"/>
    </source>
</evidence>
<dbReference type="Proteomes" id="UP001229025">
    <property type="component" value="Unassembled WGS sequence"/>
</dbReference>
<dbReference type="Pfam" id="PF03061">
    <property type="entry name" value="4HBT"/>
    <property type="match status" value="1"/>
</dbReference>
<dbReference type="InterPro" id="IPR029069">
    <property type="entry name" value="HotDog_dom_sf"/>
</dbReference>
<evidence type="ECO:0000259" key="5">
    <source>
        <dbReference type="PROSITE" id="PS51770"/>
    </source>
</evidence>
<comment type="similarity">
    <text evidence="1">Belongs to the acyl coenzyme A hydrolase family.</text>
</comment>
<reference evidence="7" key="1">
    <citation type="submission" date="2023-07" db="EMBL/GenBank/DDBJ databases">
        <title>Genome-based characterization of strain KMM 296 and proposal for reclassification of Cobetia litoralis and Cobetia pacifica, and emended description of the species Cobetia amphilecti and Cobetia marina.</title>
        <authorList>
            <person name="Balabanova L."/>
            <person name="Nedashkovskaya O."/>
        </authorList>
    </citation>
    <scope>NUCLEOTIDE SEQUENCE [LARGE SCALE GENOMIC DNA]</scope>
    <source>
        <strain evidence="7">NRIC 0815</strain>
    </source>
</reference>
<dbReference type="Gene3D" id="3.10.129.10">
    <property type="entry name" value="Hotdog Thioesterase"/>
    <property type="match status" value="1"/>
</dbReference>
<dbReference type="InterPro" id="IPR040170">
    <property type="entry name" value="Cytosol_ACT"/>
</dbReference>
<protein>
    <submittedName>
        <fullName evidence="6">Hotdog domain-containing protein</fullName>
    </submittedName>
</protein>
<dbReference type="InterPro" id="IPR006683">
    <property type="entry name" value="Thioestr_dom"/>
</dbReference>
<comment type="caution">
    <text evidence="6">The sequence shown here is derived from an EMBL/GenBank/DDBJ whole genome shotgun (WGS) entry which is preliminary data.</text>
</comment>
<dbReference type="PANTHER" id="PTHR11049:SF31">
    <property type="entry name" value="HOTDOG ACOT-TYPE DOMAIN-CONTAINING PROTEIN"/>
    <property type="match status" value="1"/>
</dbReference>
<dbReference type="SUPFAM" id="SSF54637">
    <property type="entry name" value="Thioesterase/thiol ester dehydrase-isomerase"/>
    <property type="match status" value="1"/>
</dbReference>
<dbReference type="InterPro" id="IPR033120">
    <property type="entry name" value="HOTDOG_ACOT"/>
</dbReference>
<keyword evidence="7" id="KW-1185">Reference proteome</keyword>
<dbReference type="RefSeq" id="WP_107335686.1">
    <property type="nucleotide sequence ID" value="NZ_JASCSA010000003.1"/>
</dbReference>
<accession>A0ABT6ULN2</accession>
<sequence>MNFHTRKWVKPEDLNPNGTLFGGRLLAWIDEEAAIYAIVQLGTSRVVTKFMSEINFVSSARQGDIIELGITASAFGRTSISLCVEIRNKITRERILTIDRIVLVSVDADFKPVPHGRTRITYIEDRFREQAGSNDSHNDGHNDSHNDSHKDETPQKAPRRRADSASDLKNA</sequence>
<feature type="domain" description="HotDog ACOT-type" evidence="5">
    <location>
        <begin position="1"/>
        <end position="109"/>
    </location>
</feature>
<keyword evidence="2 3" id="KW-0378">Hydrolase</keyword>
<organism evidence="6 7">
    <name type="scientific">Cobetia amphilecti</name>
    <dbReference type="NCBI Taxonomy" id="1055104"/>
    <lineage>
        <taxon>Bacteria</taxon>
        <taxon>Pseudomonadati</taxon>
        <taxon>Pseudomonadota</taxon>
        <taxon>Gammaproteobacteria</taxon>
        <taxon>Oceanospirillales</taxon>
        <taxon>Halomonadaceae</taxon>
        <taxon>Cobetia</taxon>
    </lineage>
</organism>
<evidence type="ECO:0000256" key="4">
    <source>
        <dbReference type="SAM" id="MobiDB-lite"/>
    </source>
</evidence>
<gene>
    <name evidence="6" type="ORF">QLT01_04380</name>
</gene>
<evidence type="ECO:0000256" key="1">
    <source>
        <dbReference type="ARBA" id="ARBA00010458"/>
    </source>
</evidence>
<feature type="compositionally biased region" description="Basic and acidic residues" evidence="4">
    <location>
        <begin position="136"/>
        <end position="171"/>
    </location>
</feature>
<dbReference type="CDD" id="cd03442">
    <property type="entry name" value="BFIT_BACH"/>
    <property type="match status" value="1"/>
</dbReference>
<evidence type="ECO:0000313" key="6">
    <source>
        <dbReference type="EMBL" id="MDI5883593.1"/>
    </source>
</evidence>
<name>A0ABT6ULN2_9GAMM</name>
<dbReference type="EMBL" id="JASCSA010000003">
    <property type="protein sequence ID" value="MDI5883593.1"/>
    <property type="molecule type" value="Genomic_DNA"/>
</dbReference>
<proteinExistence type="inferred from homology"/>
<evidence type="ECO:0000313" key="7">
    <source>
        <dbReference type="Proteomes" id="UP001229025"/>
    </source>
</evidence>
<dbReference type="PANTHER" id="PTHR11049">
    <property type="entry name" value="ACYL COENZYME A THIOESTER HYDROLASE"/>
    <property type="match status" value="1"/>
</dbReference>
<dbReference type="PROSITE" id="PS51770">
    <property type="entry name" value="HOTDOG_ACOT"/>
    <property type="match status" value="1"/>
</dbReference>